<evidence type="ECO:0000313" key="1">
    <source>
        <dbReference type="EMBL" id="KAI8567898.1"/>
    </source>
</evidence>
<gene>
    <name evidence="1" type="ORF">RHMOL_Rhmol02G0157000</name>
</gene>
<dbReference type="EMBL" id="CM046389">
    <property type="protein sequence ID" value="KAI8567898.1"/>
    <property type="molecule type" value="Genomic_DNA"/>
</dbReference>
<proteinExistence type="predicted"/>
<comment type="caution">
    <text evidence="1">The sequence shown here is derived from an EMBL/GenBank/DDBJ whole genome shotgun (WGS) entry which is preliminary data.</text>
</comment>
<sequence>MRKLKRQSAYLIDSWENSGTDWKKAEAVAKNMGEQQLRRSLAMGCGGEESNMANSATIHVSIFILLILFAQEIDSIEISFRGPESMQKRSIDGRRILRESGFDFSKTKHRKQRIMVDTDRVAPGGPDPQHH</sequence>
<keyword evidence="2" id="KW-1185">Reference proteome</keyword>
<protein>
    <submittedName>
        <fullName evidence="1">Uncharacterized protein</fullName>
    </submittedName>
</protein>
<reference evidence="1" key="1">
    <citation type="submission" date="2022-02" db="EMBL/GenBank/DDBJ databases">
        <title>Plant Genome Project.</title>
        <authorList>
            <person name="Zhang R.-G."/>
        </authorList>
    </citation>
    <scope>NUCLEOTIDE SEQUENCE</scope>
    <source>
        <strain evidence="1">AT1</strain>
    </source>
</reference>
<accession>A0ACC0PSY8</accession>
<name>A0ACC0PSY8_RHOML</name>
<evidence type="ECO:0000313" key="2">
    <source>
        <dbReference type="Proteomes" id="UP001062846"/>
    </source>
</evidence>
<organism evidence="1 2">
    <name type="scientific">Rhododendron molle</name>
    <name type="common">Chinese azalea</name>
    <name type="synonym">Azalea mollis</name>
    <dbReference type="NCBI Taxonomy" id="49168"/>
    <lineage>
        <taxon>Eukaryota</taxon>
        <taxon>Viridiplantae</taxon>
        <taxon>Streptophyta</taxon>
        <taxon>Embryophyta</taxon>
        <taxon>Tracheophyta</taxon>
        <taxon>Spermatophyta</taxon>
        <taxon>Magnoliopsida</taxon>
        <taxon>eudicotyledons</taxon>
        <taxon>Gunneridae</taxon>
        <taxon>Pentapetalae</taxon>
        <taxon>asterids</taxon>
        <taxon>Ericales</taxon>
        <taxon>Ericaceae</taxon>
        <taxon>Ericoideae</taxon>
        <taxon>Rhodoreae</taxon>
        <taxon>Rhododendron</taxon>
    </lineage>
</organism>
<dbReference type="Proteomes" id="UP001062846">
    <property type="component" value="Chromosome 2"/>
</dbReference>